<feature type="signal peptide" evidence="1">
    <location>
        <begin position="1"/>
        <end position="22"/>
    </location>
</feature>
<protein>
    <recommendedName>
        <fullName evidence="4">Methylamine utilization protein</fullName>
    </recommendedName>
</protein>
<evidence type="ECO:0000256" key="1">
    <source>
        <dbReference type="SAM" id="SignalP"/>
    </source>
</evidence>
<evidence type="ECO:0000313" key="2">
    <source>
        <dbReference type="EMBL" id="KFZ28652.1"/>
    </source>
</evidence>
<dbReference type="OrthoDB" id="9772097at2"/>
<proteinExistence type="predicted"/>
<dbReference type="STRING" id="1517416.IDAT_07835"/>
<reference evidence="2 3" key="1">
    <citation type="submission" date="2014-06" db="EMBL/GenBank/DDBJ databases">
        <title>Draft genome sequence of Idiomarina sp. MCCC 1A10513.</title>
        <authorList>
            <person name="Du J."/>
            <person name="Lai Q."/>
            <person name="Shao Z."/>
        </authorList>
    </citation>
    <scope>NUCLEOTIDE SEQUENCE [LARGE SCALE GENOMIC DNA]</scope>
    <source>
        <strain evidence="2 3">MCCC 1A10513</strain>
    </source>
</reference>
<evidence type="ECO:0000313" key="3">
    <source>
        <dbReference type="Proteomes" id="UP000053718"/>
    </source>
</evidence>
<name>A0A094INE5_9GAMM</name>
<keyword evidence="1" id="KW-0732">Signal</keyword>
<accession>A0A094INE5</accession>
<comment type="caution">
    <text evidence="2">The sequence shown here is derived from an EMBL/GenBank/DDBJ whole genome shotgun (WGS) entry which is preliminary data.</text>
</comment>
<dbReference type="eggNOG" id="COG3794">
    <property type="taxonomic scope" value="Bacteria"/>
</dbReference>
<keyword evidence="3" id="KW-1185">Reference proteome</keyword>
<dbReference type="Proteomes" id="UP000053718">
    <property type="component" value="Unassembled WGS sequence"/>
</dbReference>
<dbReference type="AlphaFoldDB" id="A0A094INE5"/>
<dbReference type="RefSeq" id="WP_051986654.1">
    <property type="nucleotide sequence ID" value="NZ_JPIN01000007.1"/>
</dbReference>
<evidence type="ECO:0008006" key="4">
    <source>
        <dbReference type="Google" id="ProtNLM"/>
    </source>
</evidence>
<organism evidence="2 3">
    <name type="scientific">Pseudidiomarina atlantica</name>
    <dbReference type="NCBI Taxonomy" id="1517416"/>
    <lineage>
        <taxon>Bacteria</taxon>
        <taxon>Pseudomonadati</taxon>
        <taxon>Pseudomonadota</taxon>
        <taxon>Gammaproteobacteria</taxon>
        <taxon>Alteromonadales</taxon>
        <taxon>Idiomarinaceae</taxon>
        <taxon>Pseudidiomarina</taxon>
    </lineage>
</organism>
<feature type="chain" id="PRO_5001899742" description="Methylamine utilization protein" evidence="1">
    <location>
        <begin position="23"/>
        <end position="221"/>
    </location>
</feature>
<sequence length="221" mass="23994">MRNFQIVFGFLLLLHLAGNAEAQAREVTVTVVDEQGQALARAVVSSQVVGSQTPASSTVIDQVERLFDPFISVVQVGATVNFPNSDNIRHQVFSFSPAKPFELPLYSNIEAPAVAFPNAGVVVLGCNIHDHMRAYLYVSAHPQSVLTDDSGQAQVTVAEGESEVRVWYPGLGNDPAAEFNVAVAAQQTQVQVQLPVAKQQQQAPEPSALQQRFNQLKQHVH</sequence>
<gene>
    <name evidence="2" type="ORF">IDAT_07835</name>
</gene>
<dbReference type="SUPFAM" id="SSF49503">
    <property type="entry name" value="Cupredoxins"/>
    <property type="match status" value="1"/>
</dbReference>
<dbReference type="EMBL" id="JPIN01000007">
    <property type="protein sequence ID" value="KFZ28652.1"/>
    <property type="molecule type" value="Genomic_DNA"/>
</dbReference>
<dbReference type="Gene3D" id="2.60.40.420">
    <property type="entry name" value="Cupredoxins - blue copper proteins"/>
    <property type="match status" value="1"/>
</dbReference>
<dbReference type="InterPro" id="IPR008972">
    <property type="entry name" value="Cupredoxin"/>
</dbReference>